<evidence type="ECO:0000313" key="2">
    <source>
        <dbReference type="Proteomes" id="UP001163632"/>
    </source>
</evidence>
<proteinExistence type="predicted"/>
<sequence length="119" mass="13798">MSEFHAKIAGVSIYSQQNFYHLEWMLSNLCEVPYFLKLFQNADFDLAEFVCDLRIAFESCIDGFETVSIADVENELYFSVIDHSESDAEPPRFLVYNDDRAYRDVNEKIANGGYIKSKE</sequence>
<evidence type="ECO:0000313" key="1">
    <source>
        <dbReference type="EMBL" id="UZA04791.1"/>
    </source>
</evidence>
<protein>
    <submittedName>
        <fullName evidence="1">Uncharacterized protein</fullName>
    </submittedName>
</protein>
<dbReference type="RefSeq" id="WP_264697379.1">
    <property type="nucleotide sequence ID" value="NZ_CP087831.1"/>
</dbReference>
<dbReference type="EMBL" id="CP087831">
    <property type="protein sequence ID" value="UZA04791.1"/>
    <property type="molecule type" value="Genomic_DNA"/>
</dbReference>
<keyword evidence="2" id="KW-1185">Reference proteome</keyword>
<reference evidence="1" key="1">
    <citation type="journal article" date="2022" name="BMC Microbiol.">
        <title>Whole genome sequencing of Moraxella bovis strains from North America reveals two genotypes with different genetic determinants.</title>
        <authorList>
            <person name="Wynn E.L."/>
            <person name="Hille M.M."/>
            <person name="Loy J.D."/>
            <person name="Schuller G."/>
            <person name="Kuhn K.L."/>
            <person name="Dickey A.M."/>
            <person name="Bono J.L."/>
            <person name="Clawson M.L."/>
        </authorList>
    </citation>
    <scope>NUCLEOTIDE SEQUENCE</scope>
    <source>
        <strain evidence="1">SAM102599</strain>
    </source>
</reference>
<keyword evidence="1" id="KW-0614">Plasmid</keyword>
<accession>A0ABY6MDR1</accession>
<dbReference type="Proteomes" id="UP001163632">
    <property type="component" value="Plasmid unnamed1"/>
</dbReference>
<geneLocation type="plasmid" evidence="1 2">
    <name>unnamed1</name>
</geneLocation>
<gene>
    <name evidence="1" type="ORF">LP092_15040</name>
</gene>
<organism evidence="1 2">
    <name type="scientific">Moraxella bovis</name>
    <dbReference type="NCBI Taxonomy" id="476"/>
    <lineage>
        <taxon>Bacteria</taxon>
        <taxon>Pseudomonadati</taxon>
        <taxon>Pseudomonadota</taxon>
        <taxon>Gammaproteobacteria</taxon>
        <taxon>Moraxellales</taxon>
        <taxon>Moraxellaceae</taxon>
        <taxon>Moraxella</taxon>
    </lineage>
</organism>
<name>A0ABY6MDR1_MORBO</name>